<evidence type="ECO:0000313" key="3">
    <source>
        <dbReference type="EMBL" id="CAE6973176.1"/>
    </source>
</evidence>
<feature type="transmembrane region" description="Helical" evidence="2">
    <location>
        <begin position="218"/>
        <end position="242"/>
    </location>
</feature>
<dbReference type="Proteomes" id="UP000604046">
    <property type="component" value="Unassembled WGS sequence"/>
</dbReference>
<feature type="compositionally biased region" description="Low complexity" evidence="1">
    <location>
        <begin position="33"/>
        <end position="47"/>
    </location>
</feature>
<dbReference type="EMBL" id="CAJNDS010000168">
    <property type="protein sequence ID" value="CAE6973176.1"/>
    <property type="molecule type" value="Genomic_DNA"/>
</dbReference>
<dbReference type="SUPFAM" id="SSF51206">
    <property type="entry name" value="cAMP-binding domain-like"/>
    <property type="match status" value="1"/>
</dbReference>
<feature type="transmembrane region" description="Helical" evidence="2">
    <location>
        <begin position="281"/>
        <end position="305"/>
    </location>
</feature>
<dbReference type="AlphaFoldDB" id="A0A812I7H6"/>
<dbReference type="OrthoDB" id="10337896at2759"/>
<dbReference type="InterPro" id="IPR018490">
    <property type="entry name" value="cNMP-bd_dom_sf"/>
</dbReference>
<evidence type="ECO:0000256" key="1">
    <source>
        <dbReference type="SAM" id="MobiDB-lite"/>
    </source>
</evidence>
<keyword evidence="2" id="KW-1133">Transmembrane helix</keyword>
<sequence length="655" mass="72843">MDTNGRVKLVMEQIEQLIQGLLASHEGEHRGSSHSVSAPSTLRSPPASREEAPPSDPRMVMEPAPPRGNPVQFQESIVQPSSVLESLEEDEEEDEDGKSGYALSLSWTKRHQELGTCRLSSSKGAKTISTTVVVNGEDVSHNRLSNWRRLWAAGVAAVLLWDCISLPLLALSFHEPWVMELLRIIFWTLSLPMFWTSRSISCCSYAELTSLGNVLLEVVLLILLICAAVAGSSPSVHVQFLLRGPEILRLRHSSEIDAFRGLSRIFARWNRGELRRLKVRAAWNVFSTIVMCLIGLHWLTCAWFASGRALDGWVNTEGPSDFMDLSTVEQYRVTLEWAISRIPPSKTTDNVLLTSQTDRGLALAATTMVLLAASMFTSIVTNDLSDIRRVQRQQGEADCQLSDFLETFPVSWALERQLKGYLEQTVKRVYLPSKRDIAMLLPELLHGQLFTESFGAVIGRHQMLSGLMAKYPSFQRDLCIKGLEDWTVAPNEALFSPGLFCQRMIFVAFNFVLYKREGMVTHAERSNPANARTWTLARGSSWLGAGVPGSIVPSSKTKVSKVSKVSKLSKDSPVLRVGPRHWLCEACLWTDWHYLGYAVAGTCTSLLCLSPEKLLAISAGHAELSAELMIHARLFIQVLNEVPEAELSDVQQVVS</sequence>
<feature type="transmembrane region" description="Helical" evidence="2">
    <location>
        <begin position="361"/>
        <end position="382"/>
    </location>
</feature>
<keyword evidence="4" id="KW-1185">Reference proteome</keyword>
<keyword evidence="2" id="KW-0472">Membrane</keyword>
<comment type="caution">
    <text evidence="3">The sequence shown here is derived from an EMBL/GenBank/DDBJ whole genome shotgun (WGS) entry which is preliminary data.</text>
</comment>
<reference evidence="3" key="1">
    <citation type="submission" date="2021-02" db="EMBL/GenBank/DDBJ databases">
        <authorList>
            <person name="Dougan E. K."/>
            <person name="Rhodes N."/>
            <person name="Thang M."/>
            <person name="Chan C."/>
        </authorList>
    </citation>
    <scope>NUCLEOTIDE SEQUENCE</scope>
</reference>
<name>A0A812I7H6_9DINO</name>
<feature type="region of interest" description="Disordered" evidence="1">
    <location>
        <begin position="26"/>
        <end position="72"/>
    </location>
</feature>
<gene>
    <name evidence="3" type="ORF">SNAT2548_LOCUS2781</name>
</gene>
<accession>A0A812I7H6</accession>
<feature type="transmembrane region" description="Helical" evidence="2">
    <location>
        <begin position="150"/>
        <end position="173"/>
    </location>
</feature>
<evidence type="ECO:0000313" key="4">
    <source>
        <dbReference type="Proteomes" id="UP000604046"/>
    </source>
</evidence>
<organism evidence="3 4">
    <name type="scientific">Symbiodinium natans</name>
    <dbReference type="NCBI Taxonomy" id="878477"/>
    <lineage>
        <taxon>Eukaryota</taxon>
        <taxon>Sar</taxon>
        <taxon>Alveolata</taxon>
        <taxon>Dinophyceae</taxon>
        <taxon>Suessiales</taxon>
        <taxon>Symbiodiniaceae</taxon>
        <taxon>Symbiodinium</taxon>
    </lineage>
</organism>
<keyword evidence="2" id="KW-0812">Transmembrane</keyword>
<proteinExistence type="predicted"/>
<protein>
    <submittedName>
        <fullName evidence="3">Uncharacterized protein</fullName>
    </submittedName>
</protein>
<evidence type="ECO:0000256" key="2">
    <source>
        <dbReference type="SAM" id="Phobius"/>
    </source>
</evidence>